<accession>A0A6J6EP60</accession>
<name>A0A6J6EP60_9ZZZZ</name>
<feature type="transmembrane region" description="Helical" evidence="1">
    <location>
        <begin position="32"/>
        <end position="52"/>
    </location>
</feature>
<keyword evidence="1" id="KW-0472">Membrane</keyword>
<dbReference type="AlphaFoldDB" id="A0A6J6EP60"/>
<keyword evidence="1" id="KW-0812">Transmembrane</keyword>
<feature type="transmembrane region" description="Helical" evidence="1">
    <location>
        <begin position="127"/>
        <end position="149"/>
    </location>
</feature>
<gene>
    <name evidence="2" type="ORF">UFOPK1684_01155</name>
    <name evidence="3" type="ORF">UFOPK2158_00862</name>
</gene>
<evidence type="ECO:0000256" key="1">
    <source>
        <dbReference type="SAM" id="Phobius"/>
    </source>
</evidence>
<feature type="transmembrane region" description="Helical" evidence="1">
    <location>
        <begin position="64"/>
        <end position="84"/>
    </location>
</feature>
<reference evidence="2" key="1">
    <citation type="submission" date="2020-05" db="EMBL/GenBank/DDBJ databases">
        <authorList>
            <person name="Chiriac C."/>
            <person name="Salcher M."/>
            <person name="Ghai R."/>
            <person name="Kavagutti S V."/>
        </authorList>
    </citation>
    <scope>NUCLEOTIDE SEQUENCE</scope>
</reference>
<evidence type="ECO:0000313" key="2">
    <source>
        <dbReference type="EMBL" id="CAB4577666.1"/>
    </source>
</evidence>
<proteinExistence type="predicted"/>
<feature type="transmembrane region" description="Helical" evidence="1">
    <location>
        <begin position="198"/>
        <end position="219"/>
    </location>
</feature>
<evidence type="ECO:0000313" key="3">
    <source>
        <dbReference type="EMBL" id="CAB4644764.1"/>
    </source>
</evidence>
<dbReference type="EMBL" id="CAEZVY010000083">
    <property type="protein sequence ID" value="CAB4644764.1"/>
    <property type="molecule type" value="Genomic_DNA"/>
</dbReference>
<keyword evidence="1" id="KW-1133">Transmembrane helix</keyword>
<dbReference type="EMBL" id="CAEZTM010000060">
    <property type="protein sequence ID" value="CAB4577666.1"/>
    <property type="molecule type" value="Genomic_DNA"/>
</dbReference>
<protein>
    <submittedName>
        <fullName evidence="2">Unannotated protein</fullName>
    </submittedName>
</protein>
<feature type="transmembrane region" description="Helical" evidence="1">
    <location>
        <begin position="161"/>
        <end position="186"/>
    </location>
</feature>
<feature type="transmembrane region" description="Helical" evidence="1">
    <location>
        <begin position="6"/>
        <end position="25"/>
    </location>
</feature>
<feature type="transmembrane region" description="Helical" evidence="1">
    <location>
        <begin position="96"/>
        <end position="121"/>
    </location>
</feature>
<sequence>MDTLYTFGPSVLGLVAALTIALYCWNRLRIATVILVGWITISLAVGQIPFFQGFPDWQESDWQGFNIFGTLAFAPAALLVIAALRVKRVKEALDKIPTSAFVVTQAYRFGGAFLIVAYLRGELPAEIGLVSGILDVIVATTAILLTFYLRGNESRSPRLVMAWAILALADFAWASMMLTLSFLGVLELSPAPVMMGNPPLLIISLFALPFGIFVSVYLIMRMRKVLSRRVSL</sequence>
<organism evidence="2">
    <name type="scientific">freshwater metagenome</name>
    <dbReference type="NCBI Taxonomy" id="449393"/>
    <lineage>
        <taxon>unclassified sequences</taxon>
        <taxon>metagenomes</taxon>
        <taxon>ecological metagenomes</taxon>
    </lineage>
</organism>